<evidence type="ECO:0000313" key="1">
    <source>
        <dbReference type="EMBL" id="CAD7697602.1"/>
    </source>
</evidence>
<dbReference type="Proteomes" id="UP000708148">
    <property type="component" value="Unassembled WGS sequence"/>
</dbReference>
<dbReference type="PANTHER" id="PTHR46701:SF7">
    <property type="entry name" value="GLYCOSYLTRANSFERASE-LIKE KOBITO 1"/>
    <property type="match status" value="1"/>
</dbReference>
<evidence type="ECO:0000313" key="2">
    <source>
        <dbReference type="Proteomes" id="UP000708148"/>
    </source>
</evidence>
<reference evidence="1" key="1">
    <citation type="submission" date="2020-12" db="EMBL/GenBank/DDBJ databases">
        <authorList>
            <person name="Iha C."/>
        </authorList>
    </citation>
    <scope>NUCLEOTIDE SEQUENCE</scope>
</reference>
<dbReference type="GO" id="GO:0009737">
    <property type="term" value="P:response to abscisic acid"/>
    <property type="evidence" value="ECO:0007669"/>
    <property type="project" value="InterPro"/>
</dbReference>
<dbReference type="AlphaFoldDB" id="A0A8S1IRV1"/>
<dbReference type="OrthoDB" id="433309at2759"/>
<dbReference type="InterPro" id="IPR044224">
    <property type="entry name" value="KOBITO1-like"/>
</dbReference>
<dbReference type="PANTHER" id="PTHR46701">
    <property type="entry name" value="GLYCOSYLTRANSFERASE-LIKE KOBITO 1"/>
    <property type="match status" value="1"/>
</dbReference>
<comment type="caution">
    <text evidence="1">The sequence shown here is derived from an EMBL/GenBank/DDBJ whole genome shotgun (WGS) entry which is preliminary data.</text>
</comment>
<dbReference type="Pfam" id="PF13704">
    <property type="entry name" value="Glyco_tranf_2_4"/>
    <property type="match status" value="1"/>
</dbReference>
<dbReference type="EMBL" id="CAJHUC010000681">
    <property type="protein sequence ID" value="CAD7697602.1"/>
    <property type="molecule type" value="Genomic_DNA"/>
</dbReference>
<sequence>MWLNPPSRGPAIPSGIVRLLVLFPAFLALFCLLLQVQKRSVDAEFGVAGSGQLVRNPSLQADLGDEPEKSLPSEMEDLVREMNSIAQLTGGIKQGSKLAIATTTAAGLDTIKVWMRYHKTIGVSMFYLFLNGQVNHEPAIKELNRWSGVKLFPNDEKLKHRHAHSRAWNETWLSAFFNKPCNNELFVMQSLNMEVAIMQAREDGVDWIFHLDTDELLYPGGTETFSIQEYMDGLDHDVDAVVFPNYEGLAETDDITNPFTEVTLFKRNFAHVNSEQYFKKYKMVARGNPNYFTTYGNGKSAGKIQPHLRSNGAHRWYIYGKKPKEITSTEPTVLHYVYNKYADLKGRRDRCDCAPTDEDVKRCFILPFDREAFLASSLKEDEELRQYFRERLVWSERDNVRELLKSGLVVRIHTPQLLTQMYSKMPDAGLILAEPGESKTTVMDAYQMPVEE</sequence>
<evidence type="ECO:0008006" key="3">
    <source>
        <dbReference type="Google" id="ProtNLM"/>
    </source>
</evidence>
<keyword evidence="2" id="KW-1185">Reference proteome</keyword>
<accession>A0A8S1IRV1</accession>
<protein>
    <recommendedName>
        <fullName evidence="3">Glycosyltransferase family 92 protein</fullName>
    </recommendedName>
</protein>
<dbReference type="GO" id="GO:0030244">
    <property type="term" value="P:cellulose biosynthetic process"/>
    <property type="evidence" value="ECO:0007669"/>
    <property type="project" value="InterPro"/>
</dbReference>
<gene>
    <name evidence="1" type="ORF">OSTQU699_LOCUS2963</name>
</gene>
<organism evidence="1 2">
    <name type="scientific">Ostreobium quekettii</name>
    <dbReference type="NCBI Taxonomy" id="121088"/>
    <lineage>
        <taxon>Eukaryota</taxon>
        <taxon>Viridiplantae</taxon>
        <taxon>Chlorophyta</taxon>
        <taxon>core chlorophytes</taxon>
        <taxon>Ulvophyceae</taxon>
        <taxon>TCBD clade</taxon>
        <taxon>Bryopsidales</taxon>
        <taxon>Ostreobineae</taxon>
        <taxon>Ostreobiaceae</taxon>
        <taxon>Ostreobium</taxon>
    </lineage>
</organism>
<proteinExistence type="predicted"/>
<name>A0A8S1IRV1_9CHLO</name>